<dbReference type="Proteomes" id="UP000481153">
    <property type="component" value="Unassembled WGS sequence"/>
</dbReference>
<reference evidence="2 3" key="1">
    <citation type="submission" date="2019-07" db="EMBL/GenBank/DDBJ databases">
        <title>Genomics analysis of Aphanomyces spp. identifies a new class of oomycete effector associated with host adaptation.</title>
        <authorList>
            <person name="Gaulin E."/>
        </authorList>
    </citation>
    <scope>NUCLEOTIDE SEQUENCE [LARGE SCALE GENOMIC DNA]</scope>
    <source>
        <strain evidence="2 3">ATCC 201684</strain>
    </source>
</reference>
<name>A0A6G0WAS0_9STRA</name>
<keyword evidence="3" id="KW-1185">Reference proteome</keyword>
<protein>
    <submittedName>
        <fullName evidence="2">Uncharacterized protein</fullName>
    </submittedName>
</protein>
<dbReference type="EMBL" id="VJMJ01000275">
    <property type="protein sequence ID" value="KAF0724245.1"/>
    <property type="molecule type" value="Genomic_DNA"/>
</dbReference>
<comment type="caution">
    <text evidence="2">The sequence shown here is derived from an EMBL/GenBank/DDBJ whole genome shotgun (WGS) entry which is preliminary data.</text>
</comment>
<evidence type="ECO:0000313" key="3">
    <source>
        <dbReference type="Proteomes" id="UP000481153"/>
    </source>
</evidence>
<feature type="region of interest" description="Disordered" evidence="1">
    <location>
        <begin position="1"/>
        <end position="23"/>
    </location>
</feature>
<gene>
    <name evidence="2" type="ORF">Ae201684_017025</name>
</gene>
<dbReference type="AlphaFoldDB" id="A0A6G0WAS0"/>
<evidence type="ECO:0000256" key="1">
    <source>
        <dbReference type="SAM" id="MobiDB-lite"/>
    </source>
</evidence>
<evidence type="ECO:0000313" key="2">
    <source>
        <dbReference type="EMBL" id="KAF0724245.1"/>
    </source>
</evidence>
<sequence>MTDASATTIESLQPDSAHAFPSSRCGCRRPSLYRALVTGMAQTGDNTVLAKLGNAKMPVTTSSRRLLGYVEPREQTEIAIDITSKK</sequence>
<proteinExistence type="predicted"/>
<feature type="compositionally biased region" description="Polar residues" evidence="1">
    <location>
        <begin position="1"/>
        <end position="14"/>
    </location>
</feature>
<organism evidence="2 3">
    <name type="scientific">Aphanomyces euteiches</name>
    <dbReference type="NCBI Taxonomy" id="100861"/>
    <lineage>
        <taxon>Eukaryota</taxon>
        <taxon>Sar</taxon>
        <taxon>Stramenopiles</taxon>
        <taxon>Oomycota</taxon>
        <taxon>Saprolegniomycetes</taxon>
        <taxon>Saprolegniales</taxon>
        <taxon>Verrucalvaceae</taxon>
        <taxon>Aphanomyces</taxon>
    </lineage>
</organism>
<accession>A0A6G0WAS0</accession>